<dbReference type="EMBL" id="LC521851">
    <property type="protein sequence ID" value="BBV27582.1"/>
    <property type="molecule type" value="Genomic_DNA"/>
</dbReference>
<keyword evidence="2" id="KW-0614">Plasmid</keyword>
<dbReference type="GO" id="GO:0009307">
    <property type="term" value="P:DNA restriction-modification system"/>
    <property type="evidence" value="ECO:0007669"/>
    <property type="project" value="UniProtKB-KW"/>
</dbReference>
<proteinExistence type="predicted"/>
<organism evidence="2">
    <name type="scientific">Klebsiella pneumoniae</name>
    <dbReference type="NCBI Taxonomy" id="573"/>
    <lineage>
        <taxon>Bacteria</taxon>
        <taxon>Pseudomonadati</taxon>
        <taxon>Pseudomonadota</taxon>
        <taxon>Gammaproteobacteria</taxon>
        <taxon>Enterobacterales</taxon>
        <taxon>Enterobacteriaceae</taxon>
        <taxon>Klebsiella/Raoultella group</taxon>
        <taxon>Klebsiella</taxon>
        <taxon>Klebsiella pneumoniae complex</taxon>
    </lineage>
</organism>
<dbReference type="AlphaFoldDB" id="A0A809T2U2"/>
<dbReference type="Gene3D" id="3.90.640.50">
    <property type="match status" value="1"/>
</dbReference>
<name>A0A809T2U2_KLEPN</name>
<evidence type="ECO:0000313" key="2">
    <source>
        <dbReference type="EMBL" id="BBV27582.1"/>
    </source>
</evidence>
<dbReference type="InterPro" id="IPR007409">
    <property type="entry name" value="Restrct_endonuc_type1_HsdR_N"/>
</dbReference>
<dbReference type="GO" id="GO:0005524">
    <property type="term" value="F:ATP binding"/>
    <property type="evidence" value="ECO:0007669"/>
    <property type="project" value="UniProtKB-KW"/>
</dbReference>
<sequence length="122" mass="14207">MTHQTHTIAESNNFIVLDKYIKAEPTGDSYQSESDLERELIQDLRNQGYEFISVKSQSAMLANVREQLQNLNGVVFNDSEWRRFTEQYLDNPSDGILDKTRKIHIDYICDFILMTSVLRTSI</sequence>
<accession>A0A809T2U2</accession>
<protein>
    <recommendedName>
        <fullName evidence="1">Restriction endonuclease type I HsdR N-terminal domain-containing protein</fullName>
    </recommendedName>
</protein>
<dbReference type="Pfam" id="PF04313">
    <property type="entry name" value="HSDR_N"/>
    <property type="match status" value="1"/>
</dbReference>
<evidence type="ECO:0000259" key="1">
    <source>
        <dbReference type="Pfam" id="PF04313"/>
    </source>
</evidence>
<dbReference type="GO" id="GO:0003677">
    <property type="term" value="F:DNA binding"/>
    <property type="evidence" value="ECO:0007669"/>
    <property type="project" value="UniProtKB-KW"/>
</dbReference>
<dbReference type="GO" id="GO:0009035">
    <property type="term" value="F:type I site-specific deoxyribonuclease activity"/>
    <property type="evidence" value="ECO:0007669"/>
    <property type="project" value="UniProtKB-EC"/>
</dbReference>
<feature type="domain" description="Restriction endonuclease type I HsdR N-terminal" evidence="1">
    <location>
        <begin position="30"/>
        <end position="106"/>
    </location>
</feature>
<reference evidence="2" key="1">
    <citation type="submission" date="2020-01" db="EMBL/GenBank/DDBJ databases">
        <title>Genotype-dependent distribution of carbapenemase genes among Enterobacteriaceae in Thailand.</title>
        <authorList>
            <person name="Takeuchi D."/>
            <person name="Abe R."/>
            <person name="Sakamoto N."/>
            <person name="Sugawara Y."/>
            <person name="Akeda Y."/>
            <person name="Hamada S."/>
        </authorList>
    </citation>
    <scope>NUCLEOTIDE SEQUENCE</scope>
    <source>
        <strain evidence="2">KP164</strain>
        <plasmid evidence="2">pKP164_NDM1</plasmid>
    </source>
</reference>
<geneLocation type="plasmid" evidence="2">
    <name>pKP164_NDM1</name>
</geneLocation>